<dbReference type="InParanoid" id="F4X4R3"/>
<dbReference type="EMBL" id="GL888676">
    <property type="protein sequence ID" value="EGI58562.1"/>
    <property type="molecule type" value="Genomic_DNA"/>
</dbReference>
<sequence length="184" mass="20818">MQDTNICKDSKIQRWGNAGINPNIRFLTSEPRKRAQAGSEHLPSAVERVGTVSLITTRFLKSCETNCWRTLGIDESRKTCPLAQAAGCQNFVRGIDIKGWLELRKGGTLATQALALAYLEIFTFWYKRARWVPGGLNLLLAFNGVCKLYSKKRARHERLCARDKDYEHEIEWSAEGDEGGNEKL</sequence>
<dbReference type="Proteomes" id="UP000007755">
    <property type="component" value="Unassembled WGS sequence"/>
</dbReference>
<reference evidence="1" key="1">
    <citation type="submission" date="2011-02" db="EMBL/GenBank/DDBJ databases">
        <title>The genome of the leaf-cutting ant Acromyrmex echinatior suggests key adaptations to social evolution and fungus farming.</title>
        <authorList>
            <person name="Nygaard S."/>
            <person name="Zhang G."/>
        </authorList>
    </citation>
    <scope>NUCLEOTIDE SEQUENCE</scope>
</reference>
<gene>
    <name evidence="1" type="ORF">G5I_13333</name>
</gene>
<accession>F4X4R3</accession>
<protein>
    <submittedName>
        <fullName evidence="1">Uncharacterized protein</fullName>
    </submittedName>
</protein>
<evidence type="ECO:0000313" key="1">
    <source>
        <dbReference type="EMBL" id="EGI58562.1"/>
    </source>
</evidence>
<proteinExistence type="predicted"/>
<keyword evidence="2" id="KW-1185">Reference proteome</keyword>
<dbReference type="AlphaFoldDB" id="F4X4R3"/>
<evidence type="ECO:0000313" key="2">
    <source>
        <dbReference type="Proteomes" id="UP000007755"/>
    </source>
</evidence>
<organism evidence="2">
    <name type="scientific">Acromyrmex echinatior</name>
    <name type="common">Panamanian leafcutter ant</name>
    <name type="synonym">Acromyrmex octospinosus echinatior</name>
    <dbReference type="NCBI Taxonomy" id="103372"/>
    <lineage>
        <taxon>Eukaryota</taxon>
        <taxon>Metazoa</taxon>
        <taxon>Ecdysozoa</taxon>
        <taxon>Arthropoda</taxon>
        <taxon>Hexapoda</taxon>
        <taxon>Insecta</taxon>
        <taxon>Pterygota</taxon>
        <taxon>Neoptera</taxon>
        <taxon>Endopterygota</taxon>
        <taxon>Hymenoptera</taxon>
        <taxon>Apocrita</taxon>
        <taxon>Aculeata</taxon>
        <taxon>Formicoidea</taxon>
        <taxon>Formicidae</taxon>
        <taxon>Myrmicinae</taxon>
        <taxon>Acromyrmex</taxon>
    </lineage>
</organism>
<name>F4X4R3_ACREC</name>